<proteinExistence type="predicted"/>
<feature type="compositionally biased region" description="Acidic residues" evidence="1">
    <location>
        <begin position="92"/>
        <end position="103"/>
    </location>
</feature>
<evidence type="ECO:0000313" key="3">
    <source>
        <dbReference type="Proteomes" id="UP001341840"/>
    </source>
</evidence>
<evidence type="ECO:0000313" key="2">
    <source>
        <dbReference type="EMBL" id="MED6105933.1"/>
    </source>
</evidence>
<keyword evidence="3" id="KW-1185">Reference proteome</keyword>
<name>A0ABU6Q1Z2_9FABA</name>
<organism evidence="2 3">
    <name type="scientific">Stylosanthes scabra</name>
    <dbReference type="NCBI Taxonomy" id="79078"/>
    <lineage>
        <taxon>Eukaryota</taxon>
        <taxon>Viridiplantae</taxon>
        <taxon>Streptophyta</taxon>
        <taxon>Embryophyta</taxon>
        <taxon>Tracheophyta</taxon>
        <taxon>Spermatophyta</taxon>
        <taxon>Magnoliopsida</taxon>
        <taxon>eudicotyledons</taxon>
        <taxon>Gunneridae</taxon>
        <taxon>Pentapetalae</taxon>
        <taxon>rosids</taxon>
        <taxon>fabids</taxon>
        <taxon>Fabales</taxon>
        <taxon>Fabaceae</taxon>
        <taxon>Papilionoideae</taxon>
        <taxon>50 kb inversion clade</taxon>
        <taxon>dalbergioids sensu lato</taxon>
        <taxon>Dalbergieae</taxon>
        <taxon>Pterocarpus clade</taxon>
        <taxon>Stylosanthes</taxon>
    </lineage>
</organism>
<accession>A0ABU6Q1Z2</accession>
<reference evidence="2 3" key="1">
    <citation type="journal article" date="2023" name="Plants (Basel)">
        <title>Bridging the Gap: Combining Genomics and Transcriptomics Approaches to Understand Stylosanthes scabra, an Orphan Legume from the Brazilian Caatinga.</title>
        <authorList>
            <person name="Ferreira-Neto J.R.C."/>
            <person name="da Silva M.D."/>
            <person name="Binneck E."/>
            <person name="de Melo N.F."/>
            <person name="da Silva R.H."/>
            <person name="de Melo A.L.T.M."/>
            <person name="Pandolfi V."/>
            <person name="Bustamante F.O."/>
            <person name="Brasileiro-Vidal A.C."/>
            <person name="Benko-Iseppon A.M."/>
        </authorList>
    </citation>
    <scope>NUCLEOTIDE SEQUENCE [LARGE SCALE GENOMIC DNA]</scope>
    <source>
        <tissue evidence="2">Leaves</tissue>
    </source>
</reference>
<sequence length="110" mass="12801">MLLRDDDNLLPRDPLWKGLEEPEAQPPLIQYWTGENLRKRLHREQNHSTGLVQTGLLRAAKEKLQKRNMDLKMGLNLRRRELSSSESKSEFDSEEEYESEVEFSSDGAST</sequence>
<dbReference type="EMBL" id="JASCZI010000001">
    <property type="protein sequence ID" value="MED6105933.1"/>
    <property type="molecule type" value="Genomic_DNA"/>
</dbReference>
<evidence type="ECO:0000256" key="1">
    <source>
        <dbReference type="SAM" id="MobiDB-lite"/>
    </source>
</evidence>
<protein>
    <submittedName>
        <fullName evidence="2">Uncharacterized protein</fullName>
    </submittedName>
</protein>
<feature type="region of interest" description="Disordered" evidence="1">
    <location>
        <begin position="79"/>
        <end position="110"/>
    </location>
</feature>
<feature type="compositionally biased region" description="Basic and acidic residues" evidence="1">
    <location>
        <begin position="79"/>
        <end position="91"/>
    </location>
</feature>
<comment type="caution">
    <text evidence="2">The sequence shown here is derived from an EMBL/GenBank/DDBJ whole genome shotgun (WGS) entry which is preliminary data.</text>
</comment>
<dbReference type="Proteomes" id="UP001341840">
    <property type="component" value="Unassembled WGS sequence"/>
</dbReference>
<gene>
    <name evidence="2" type="ORF">PIB30_000057</name>
</gene>